<dbReference type="GO" id="GO:0034058">
    <property type="term" value="P:endosomal vesicle fusion"/>
    <property type="evidence" value="ECO:0007669"/>
    <property type="project" value="TreeGrafter"/>
</dbReference>
<dbReference type="RefSeq" id="XP_003647379.1">
    <property type="nucleotide sequence ID" value="XM_003647331.1"/>
</dbReference>
<name>G8JV83_ERECY</name>
<reference evidence="4" key="1">
    <citation type="journal article" date="2012" name="G3 (Bethesda)">
        <title>Pichia sorbitophila, an interspecies yeast hybrid reveals early steps of genome resolution following polyploidization.</title>
        <authorList>
            <person name="Leh Louis V."/>
            <person name="Despons L."/>
            <person name="Friedrich A."/>
            <person name="Martin T."/>
            <person name="Durrens P."/>
            <person name="Casaregola S."/>
            <person name="Neuveglise C."/>
            <person name="Fairhead C."/>
            <person name="Marck C."/>
            <person name="Cruz J.A."/>
            <person name="Straub M.L."/>
            <person name="Kugler V."/>
            <person name="Sacerdot C."/>
            <person name="Uzunov Z."/>
            <person name="Thierry A."/>
            <person name="Weiss S."/>
            <person name="Bleykasten C."/>
            <person name="De Montigny J."/>
            <person name="Jacques N."/>
            <person name="Jung P."/>
            <person name="Lemaire M."/>
            <person name="Mallet S."/>
            <person name="Morel G."/>
            <person name="Richard G.F."/>
            <person name="Sarkar A."/>
            <person name="Savel G."/>
            <person name="Schacherer J."/>
            <person name="Seret M.L."/>
            <person name="Talla E."/>
            <person name="Samson G."/>
            <person name="Jubin C."/>
            <person name="Poulain J."/>
            <person name="Vacherie B."/>
            <person name="Barbe V."/>
            <person name="Pelletier E."/>
            <person name="Sherman D.J."/>
            <person name="Westhof E."/>
            <person name="Weissenbach J."/>
            <person name="Baret P.V."/>
            <person name="Wincker P."/>
            <person name="Gaillardin C."/>
            <person name="Dujon B."/>
            <person name="Souciet J.L."/>
        </authorList>
    </citation>
    <scope>NUCLEOTIDE SEQUENCE [LARGE SCALE GENOMIC DNA]</scope>
    <source>
        <strain evidence="4">CBS 270.75 / DBVPG 7215 / KCTC 17166 / NRRL Y-17582</strain>
    </source>
</reference>
<dbReference type="InterPro" id="IPR001680">
    <property type="entry name" value="WD40_rpt"/>
</dbReference>
<dbReference type="GO" id="GO:0032889">
    <property type="term" value="P:regulation of vacuole fusion, non-autophagic"/>
    <property type="evidence" value="ECO:0007669"/>
    <property type="project" value="EnsemblFungi"/>
</dbReference>
<protein>
    <recommendedName>
        <fullName evidence="2">Vacuolar protein sorting-associated protein 8 central domain-containing protein</fullName>
    </recommendedName>
</protein>
<dbReference type="GO" id="GO:0051020">
    <property type="term" value="F:GTPase binding"/>
    <property type="evidence" value="ECO:0007669"/>
    <property type="project" value="EnsemblFungi"/>
</dbReference>
<dbReference type="Pfam" id="PF23413">
    <property type="entry name" value="zf_RING_Vps8_fungal"/>
    <property type="match status" value="1"/>
</dbReference>
<evidence type="ECO:0000313" key="3">
    <source>
        <dbReference type="EMBL" id="AET40562.1"/>
    </source>
</evidence>
<dbReference type="FunCoup" id="G8JV83">
    <property type="interactions" value="96"/>
</dbReference>
<dbReference type="GO" id="GO:0043495">
    <property type="term" value="F:protein-membrane adaptor activity"/>
    <property type="evidence" value="ECO:0007669"/>
    <property type="project" value="EnsemblFungi"/>
</dbReference>
<keyword evidence="4" id="KW-1185">Reference proteome</keyword>
<comment type="similarity">
    <text evidence="1">Belongs to the VPS8 family.</text>
</comment>
<proteinExistence type="inferred from homology"/>
<dbReference type="PANTHER" id="PTHR12616:SF8">
    <property type="entry name" value="VACUOLAR PROTEIN SORTING-ASSOCIATED PROTEIN 8 HOMOLOG"/>
    <property type="match status" value="1"/>
</dbReference>
<accession>G8JV83</accession>
<evidence type="ECO:0000259" key="2">
    <source>
        <dbReference type="Pfam" id="PF12816"/>
    </source>
</evidence>
<dbReference type="PANTHER" id="PTHR12616">
    <property type="entry name" value="VACUOLAR PROTEIN SORTING VPS41"/>
    <property type="match status" value="1"/>
</dbReference>
<evidence type="ECO:0000313" key="4">
    <source>
        <dbReference type="Proteomes" id="UP000006790"/>
    </source>
</evidence>
<dbReference type="GeneID" id="11471032"/>
<dbReference type="GO" id="GO:0033263">
    <property type="term" value="C:CORVET complex"/>
    <property type="evidence" value="ECO:0007669"/>
    <property type="project" value="EnsemblFungi"/>
</dbReference>
<dbReference type="GO" id="GO:0007009">
    <property type="term" value="P:plasma membrane organization"/>
    <property type="evidence" value="ECO:0007669"/>
    <property type="project" value="EnsemblFungi"/>
</dbReference>
<dbReference type="GO" id="GO:0030897">
    <property type="term" value="C:HOPS complex"/>
    <property type="evidence" value="ECO:0007669"/>
    <property type="project" value="TreeGrafter"/>
</dbReference>
<dbReference type="OMA" id="NQLFFHQ"/>
<dbReference type="GO" id="GO:0005770">
    <property type="term" value="C:late endosome"/>
    <property type="evidence" value="ECO:0007669"/>
    <property type="project" value="EnsemblFungi"/>
</dbReference>
<dbReference type="EMBL" id="CP002502">
    <property type="protein sequence ID" value="AET40562.1"/>
    <property type="molecule type" value="Genomic_DNA"/>
</dbReference>
<dbReference type="Pfam" id="PF23410">
    <property type="entry name" value="Beta-prop_VPS8"/>
    <property type="match status" value="1"/>
</dbReference>
<dbReference type="Proteomes" id="UP000006790">
    <property type="component" value="Chromosome 6"/>
</dbReference>
<organism evidence="3 4">
    <name type="scientific">Eremothecium cymbalariae (strain CBS 270.75 / DBVPG 7215 / KCTC 17166 / NRRL Y-17582)</name>
    <name type="common">Yeast</name>
    <dbReference type="NCBI Taxonomy" id="931890"/>
    <lineage>
        <taxon>Eukaryota</taxon>
        <taxon>Fungi</taxon>
        <taxon>Dikarya</taxon>
        <taxon>Ascomycota</taxon>
        <taxon>Saccharomycotina</taxon>
        <taxon>Saccharomycetes</taxon>
        <taxon>Saccharomycetales</taxon>
        <taxon>Saccharomycetaceae</taxon>
        <taxon>Eremothecium</taxon>
    </lineage>
</organism>
<dbReference type="OrthoDB" id="289913at2759"/>
<dbReference type="InParanoid" id="G8JV83"/>
<gene>
    <name evidence="3" type="ordered locus">Ecym_6179</name>
</gene>
<dbReference type="STRING" id="931890.G8JV83"/>
<dbReference type="InterPro" id="IPR025941">
    <property type="entry name" value="Vps8_central_dom"/>
</dbReference>
<feature type="domain" description="Vacuolar protein sorting-associated protein 8 central" evidence="2">
    <location>
        <begin position="500"/>
        <end position="695"/>
    </location>
</feature>
<dbReference type="Gene3D" id="2.130.10.10">
    <property type="entry name" value="YVTN repeat-like/Quinoprotein amine dehydrogenase"/>
    <property type="match status" value="1"/>
</dbReference>
<dbReference type="SUPFAM" id="SSF50978">
    <property type="entry name" value="WD40 repeat-like"/>
    <property type="match status" value="1"/>
</dbReference>
<dbReference type="Pfam" id="PF12816">
    <property type="entry name" value="TPR_Vps8"/>
    <property type="match status" value="1"/>
</dbReference>
<dbReference type="InterPro" id="IPR036322">
    <property type="entry name" value="WD40_repeat_dom_sf"/>
</dbReference>
<dbReference type="SMART" id="SM00320">
    <property type="entry name" value="WD40"/>
    <property type="match status" value="2"/>
</dbReference>
<dbReference type="GO" id="GO:0099022">
    <property type="term" value="P:vesicle tethering"/>
    <property type="evidence" value="ECO:0007669"/>
    <property type="project" value="EnsemblFungi"/>
</dbReference>
<dbReference type="GO" id="GO:0032511">
    <property type="term" value="P:late endosome to vacuole transport via multivesicular body sorting pathway"/>
    <property type="evidence" value="ECO:0007669"/>
    <property type="project" value="EnsemblFungi"/>
</dbReference>
<dbReference type="GO" id="GO:0031901">
    <property type="term" value="C:early endosome membrane"/>
    <property type="evidence" value="ECO:0007669"/>
    <property type="project" value="EnsemblFungi"/>
</dbReference>
<dbReference type="AlphaFoldDB" id="G8JV83"/>
<sequence length="1226" mass="140281">MVHVGFLDDEISTNPRYASLKATITDNDSDLQSRLSRFSHHNPLDQEAHCFINWLSLQQLYPSLSLYGGPTSILPTTSYILIGTEKGAILIFSHKQFLQTVLVPQLDRFNSAVTLLCVSNDGTHVAAAYSSGDVFIWDLNHPVTQADNSVSSILHVLQHKGYLINGLGFLPHKNTCIIVSDTRGQIWNHSGLTNRLWQFTCHSKSLLNINSMKSQLLASAITPNIPNYTKLHLIAVLCSDCLTIVSINSVLATQWRQVFPNNNRLSVGSVVWSKDAHAVAYSVGNMFHVIKITDFSNDHIKVSESEQWSWTSSEAIASLEWLTNVTVGVLTSSGLFIVLNITGINNPVVLTINLQTQDILSSSKGYLGCVNKQIFFLTRYVVKCGIFSSWSEILLHYVQNGNYSEAHNIIGFMLTKGSDIASLIRLNESYQNRKLQLLQPFRNLSLASLKFLLKQSDVESSAYYDLFSLIIKVGSLFEDHLPQLLQDVNDLIGNKHRSTFYDALSNQVFENKIRELPPLLLKDMIQHFAADENLEILELLIITLNQSLLDTDMAVKFCKKFGLYEVLIYIWNTAFMDYLTPLMDFIYKITSQEHKCLLFESLNDIAVLDIYAYLIMVLTGSQYPIGTNMSLDMSLKAKEQIYSFLFTGTSLRWPPSSSDKLLTGKDPSQEPAYPYFQLLLKRNPKLCLFMLHKVFEDMFFNEEAYAADQQPSRIQINRQFVVDILIDLLKTFDDIELQVLVSIFITRNVPKFPQFIKLSNSTLNELISIICGCNNPDLKYDCERSLESLFSVYMPNNIGEFIVYLKDSKFEHVLFSVYKSLPLPAEYLKLRLESDELRDSSKSILEILKECLKLLENKPFERERVLSIIIEYINEIIAEEDMHVLVPIFQKLDDKFYKKMPSFITSKSKQRQYLEILFELGNTTIRLDPDTKFLYLQLCCEAGDFEASRKWLRKASITDLNFEKIVQLLNEVEDDKSLITAYTKTKRYLKAVEVASSGFTKAFDNSDKLRGECFIDLAIHICEESREETKQCWTQLIINIMRNYSKSELNEKIIYNNALQKVFLRLSQWEVSIKDATKTYFWDILANVLESNEVTATKIHDVRSILTKLFRIYSVEQYIYELILKIVENSSKDVINEYIAALSHGWSIDNSECDICGKVIWGLGVDSQVFLTWKSYQTSNKMPNNSVSVHGLIVFQCHHGFHEKCLQNMGQNEDNYYCLTCSGITK</sequence>
<dbReference type="GO" id="GO:0006623">
    <property type="term" value="P:protein targeting to vacuole"/>
    <property type="evidence" value="ECO:0007669"/>
    <property type="project" value="EnsemblFungi"/>
</dbReference>
<dbReference type="InterPro" id="IPR015943">
    <property type="entry name" value="WD40/YVTN_repeat-like_dom_sf"/>
</dbReference>
<dbReference type="KEGG" id="erc:Ecym_6179"/>
<dbReference type="HOGENOM" id="CLU_000917_0_1_1"/>
<dbReference type="InterPro" id="IPR045111">
    <property type="entry name" value="Vps41/Vps8"/>
</dbReference>
<evidence type="ECO:0000256" key="1">
    <source>
        <dbReference type="ARBA" id="ARBA00009422"/>
    </source>
</evidence>
<dbReference type="eggNOG" id="KOG2079">
    <property type="taxonomic scope" value="Eukaryota"/>
</dbReference>